<dbReference type="Gene3D" id="2.160.10.10">
    <property type="entry name" value="Hexapeptide repeat proteins"/>
    <property type="match status" value="1"/>
</dbReference>
<comment type="pathway">
    <text evidence="18">Nucleotide-sugar biosynthesis; UDP-N-acetyl-alpha-D-glucosamine biosynthesis; UDP-N-acetyl-alpha-D-glucosamine from N-acetyl-alpha-D-glucosamine 1-phosphate: step 1/1.</text>
</comment>
<dbReference type="OrthoDB" id="9775031at2"/>
<dbReference type="Pfam" id="PF00132">
    <property type="entry name" value="Hexapep"/>
    <property type="match status" value="1"/>
</dbReference>
<reference evidence="21" key="1">
    <citation type="submission" date="2016-10" db="EMBL/GenBank/DDBJ databases">
        <authorList>
            <person name="Varghese N."/>
            <person name="Submissions S."/>
        </authorList>
    </citation>
    <scope>NUCLEOTIDE SEQUENCE [LARGE SCALE GENOMIC DNA]</scope>
    <source>
        <strain evidence="21">DSM 7165</strain>
    </source>
</reference>
<keyword evidence="4 18" id="KW-0963">Cytoplasm</keyword>
<feature type="binding site" evidence="18">
    <location>
        <position position="335"/>
    </location>
    <ligand>
        <name>UDP-N-acetyl-alpha-D-glucosamine</name>
        <dbReference type="ChEBI" id="CHEBI:57705"/>
    </ligand>
</feature>
<dbReference type="GO" id="GO:0016020">
    <property type="term" value="C:membrane"/>
    <property type="evidence" value="ECO:0007669"/>
    <property type="project" value="GOC"/>
</dbReference>
<evidence type="ECO:0000256" key="7">
    <source>
        <dbReference type="ARBA" id="ARBA00022723"/>
    </source>
</evidence>
<feature type="binding site" evidence="18">
    <location>
        <position position="22"/>
    </location>
    <ligand>
        <name>UDP-N-acetyl-alpha-D-glucosamine</name>
        <dbReference type="ChEBI" id="CHEBI:57705"/>
    </ligand>
</feature>
<comment type="similarity">
    <text evidence="2 18">In the C-terminal section; belongs to the transferase hexapeptide repeat family.</text>
</comment>
<dbReference type="UniPathway" id="UPA00973"/>
<evidence type="ECO:0000256" key="5">
    <source>
        <dbReference type="ARBA" id="ARBA00022679"/>
    </source>
</evidence>
<gene>
    <name evidence="18" type="primary">glmU</name>
    <name evidence="20" type="ORF">SAMN05421831_103185</name>
</gene>
<comment type="catalytic activity">
    <reaction evidence="16 18">
        <text>N-acetyl-alpha-D-glucosamine 1-phosphate + UTP + H(+) = UDP-N-acetyl-alpha-D-glucosamine + diphosphate</text>
        <dbReference type="Rhea" id="RHEA:13509"/>
        <dbReference type="ChEBI" id="CHEBI:15378"/>
        <dbReference type="ChEBI" id="CHEBI:33019"/>
        <dbReference type="ChEBI" id="CHEBI:46398"/>
        <dbReference type="ChEBI" id="CHEBI:57705"/>
        <dbReference type="ChEBI" id="CHEBI:57776"/>
        <dbReference type="EC" id="2.7.7.23"/>
    </reaction>
</comment>
<evidence type="ECO:0000313" key="21">
    <source>
        <dbReference type="Proteomes" id="UP000242999"/>
    </source>
</evidence>
<sequence length="462" mass="49979">MALEIIILAAGQGKRMRSSRAKVLHPLAHTPLIGHVLNASAKLQPERIHIVIGHAGEQIQAYVEQTYPQLPIHWAQQTQQLGTGHAVTQVLAHLPADAQVLVLYADVPLVNPQTLKALLAETARASLAVLTLELDNPQGYGRILRNTQGQVCAIVEEKDASATQKAIQEINTGIMATDSQTLKTWLPKISNQNAQQEYYLTDLIALVAQAGMDVASYCAQDALEVTGVNTKAQLAQLERAYQRCQAHALLEQGVTLYDPERLDIRGHLECGQDVTLDVNCIFEGRVRLGNRVTIEAHCILKDVTLGDDVHIRAYSHLEGVDLQGHNQVGPYARLRPGTQLATGAKVGNFVETKKAYLGPNTKANHLSYLGDAHIEAEVNIGAGTITCNYDGVNKSQTYIHQGAFIGSNTALVAPVTIGAQAVVGAGSTVSKNVSAGALAVSRARQSEYQHWPRPQKKQQQES</sequence>
<evidence type="ECO:0000256" key="16">
    <source>
        <dbReference type="ARBA" id="ARBA00048493"/>
    </source>
</evidence>
<dbReference type="AlphaFoldDB" id="A0A1H6RKT6"/>
<feature type="binding site" evidence="18">
    <location>
        <begin position="82"/>
        <end position="83"/>
    </location>
    <ligand>
        <name>UDP-N-acetyl-alpha-D-glucosamine</name>
        <dbReference type="ChEBI" id="CHEBI:57705"/>
    </ligand>
</feature>
<dbReference type="InterPro" id="IPR029044">
    <property type="entry name" value="Nucleotide-diphossugar_trans"/>
</dbReference>
<evidence type="ECO:0000256" key="18">
    <source>
        <dbReference type="HAMAP-Rule" id="MF_01631"/>
    </source>
</evidence>
<keyword evidence="14 18" id="KW-0961">Cell wall biogenesis/degradation</keyword>
<feature type="region of interest" description="Linker" evidence="18">
    <location>
        <begin position="232"/>
        <end position="252"/>
    </location>
</feature>
<dbReference type="Proteomes" id="UP000242999">
    <property type="component" value="Unassembled WGS sequence"/>
</dbReference>
<evidence type="ECO:0000256" key="4">
    <source>
        <dbReference type="ARBA" id="ARBA00022490"/>
    </source>
</evidence>
<dbReference type="UniPathway" id="UPA00113">
    <property type="reaction ID" value="UER00532"/>
</dbReference>
<comment type="subunit">
    <text evidence="18">Homotrimer.</text>
</comment>
<feature type="binding site" evidence="18">
    <location>
        <position position="229"/>
    </location>
    <ligand>
        <name>UDP-N-acetyl-alpha-D-glucosamine</name>
        <dbReference type="ChEBI" id="CHEBI:57705"/>
    </ligand>
</feature>
<keyword evidence="21" id="KW-1185">Reference proteome</keyword>
<feature type="binding site" evidence="18">
    <location>
        <position position="229"/>
    </location>
    <ligand>
        <name>Mg(2+)</name>
        <dbReference type="ChEBI" id="CHEBI:18420"/>
    </ligand>
</feature>
<dbReference type="HAMAP" id="MF_01631">
    <property type="entry name" value="GlmU"/>
    <property type="match status" value="1"/>
</dbReference>
<dbReference type="GO" id="GO:0009245">
    <property type="term" value="P:lipid A biosynthetic process"/>
    <property type="evidence" value="ECO:0007669"/>
    <property type="project" value="UniProtKB-UniRule"/>
</dbReference>
<dbReference type="GO" id="GO:0009252">
    <property type="term" value="P:peptidoglycan biosynthetic process"/>
    <property type="evidence" value="ECO:0007669"/>
    <property type="project" value="UniProtKB-UniRule"/>
</dbReference>
<feature type="binding site" evidence="18">
    <location>
        <position position="442"/>
    </location>
    <ligand>
        <name>acetyl-CoA</name>
        <dbReference type="ChEBI" id="CHEBI:57288"/>
    </ligand>
</feature>
<feature type="binding site" evidence="18">
    <location>
        <position position="379"/>
    </location>
    <ligand>
        <name>UDP-N-acetyl-alpha-D-glucosamine</name>
        <dbReference type="ChEBI" id="CHEBI:57705"/>
    </ligand>
</feature>
<feature type="binding site" evidence="18">
    <location>
        <position position="106"/>
    </location>
    <ligand>
        <name>Mg(2+)</name>
        <dbReference type="ChEBI" id="CHEBI:18420"/>
    </ligand>
</feature>
<evidence type="ECO:0000256" key="17">
    <source>
        <dbReference type="ARBA" id="ARBA00049628"/>
    </source>
</evidence>
<feature type="binding site" evidence="18">
    <location>
        <position position="171"/>
    </location>
    <ligand>
        <name>UDP-N-acetyl-alpha-D-glucosamine</name>
        <dbReference type="ChEBI" id="CHEBI:57705"/>
    </ligand>
</feature>
<dbReference type="InterPro" id="IPR011004">
    <property type="entry name" value="Trimer_LpxA-like_sf"/>
</dbReference>
<feature type="binding site" evidence="18">
    <location>
        <position position="407"/>
    </location>
    <ligand>
        <name>acetyl-CoA</name>
        <dbReference type="ChEBI" id="CHEBI:57288"/>
    </ligand>
</feature>
<dbReference type="CDD" id="cd02540">
    <property type="entry name" value="GT2_GlmU_N_bac"/>
    <property type="match status" value="1"/>
</dbReference>
<comment type="subcellular location">
    <subcellularLocation>
        <location evidence="1 18">Cytoplasm</location>
    </subcellularLocation>
</comment>
<evidence type="ECO:0000256" key="9">
    <source>
        <dbReference type="ARBA" id="ARBA00022842"/>
    </source>
</evidence>
<evidence type="ECO:0000256" key="12">
    <source>
        <dbReference type="ARBA" id="ARBA00023268"/>
    </source>
</evidence>
<dbReference type="InterPro" id="IPR005882">
    <property type="entry name" value="Bifunctional_GlmU"/>
</dbReference>
<feature type="binding site" evidence="18">
    <location>
        <position position="156"/>
    </location>
    <ligand>
        <name>UDP-N-acetyl-alpha-D-glucosamine</name>
        <dbReference type="ChEBI" id="CHEBI:57705"/>
    </ligand>
</feature>
<keyword evidence="9 18" id="KW-0460">Magnesium</keyword>
<dbReference type="EC" id="2.7.7.23" evidence="18"/>
<protein>
    <recommendedName>
        <fullName evidence="18">Bifunctional protein GlmU</fullName>
    </recommendedName>
    <domain>
        <recommendedName>
            <fullName evidence="18">UDP-N-acetylglucosamine pyrophosphorylase</fullName>
            <ecNumber evidence="18">2.7.7.23</ecNumber>
        </recommendedName>
        <alternativeName>
            <fullName evidence="18">N-acetylglucosamine-1-phosphate uridyltransferase</fullName>
        </alternativeName>
    </domain>
    <domain>
        <recommendedName>
            <fullName evidence="18">Glucosamine-1-phosphate N-acetyltransferase</fullName>
            <ecNumber evidence="18">2.3.1.157</ecNumber>
        </recommendedName>
    </domain>
</protein>
<feature type="region of interest" description="N-acetyltransferase" evidence="18">
    <location>
        <begin position="253"/>
        <end position="462"/>
    </location>
</feature>
<dbReference type="InterPro" id="IPR025877">
    <property type="entry name" value="MobA-like_NTP_Trfase"/>
</dbReference>
<dbReference type="GO" id="GO:0006048">
    <property type="term" value="P:UDP-N-acetylglucosamine biosynthetic process"/>
    <property type="evidence" value="ECO:0007669"/>
    <property type="project" value="UniProtKB-UniPathway"/>
</dbReference>
<evidence type="ECO:0000256" key="2">
    <source>
        <dbReference type="ARBA" id="ARBA00007707"/>
    </source>
</evidence>
<feature type="active site" description="Proton acceptor" evidence="18">
    <location>
        <position position="365"/>
    </location>
</feature>
<dbReference type="GO" id="GO:0000902">
    <property type="term" value="P:cell morphogenesis"/>
    <property type="evidence" value="ECO:0007669"/>
    <property type="project" value="UniProtKB-UniRule"/>
</dbReference>
<evidence type="ECO:0000256" key="3">
    <source>
        <dbReference type="ARBA" id="ARBA00007947"/>
    </source>
</evidence>
<comment type="cofactor">
    <cofactor evidence="18">
        <name>Mg(2+)</name>
        <dbReference type="ChEBI" id="CHEBI:18420"/>
    </cofactor>
    <text evidence="18">Binds 1 Mg(2+) ion per subunit.</text>
</comment>
<comment type="pathway">
    <text evidence="18">Bacterial outer membrane biogenesis; LPS lipid A biosynthesis.</text>
</comment>
<dbReference type="CDD" id="cd03353">
    <property type="entry name" value="LbH_GlmU_C"/>
    <property type="match status" value="1"/>
</dbReference>
<dbReference type="EMBL" id="FNYH01000003">
    <property type="protein sequence ID" value="SEI52420.1"/>
    <property type="molecule type" value="Genomic_DNA"/>
</dbReference>
<dbReference type="InterPro" id="IPR038009">
    <property type="entry name" value="GlmU_C_LbH"/>
</dbReference>
<dbReference type="PROSITE" id="PS00101">
    <property type="entry name" value="HEXAPEP_TRANSFERASES"/>
    <property type="match status" value="1"/>
</dbReference>
<dbReference type="EC" id="2.3.1.157" evidence="18"/>
<evidence type="ECO:0000256" key="8">
    <source>
        <dbReference type="ARBA" id="ARBA00022737"/>
    </source>
</evidence>
<feature type="domain" description="MobA-like NTP transferase" evidence="19">
    <location>
        <begin position="6"/>
        <end position="130"/>
    </location>
</feature>
<dbReference type="NCBIfam" id="TIGR01173">
    <property type="entry name" value="glmU"/>
    <property type="match status" value="1"/>
</dbReference>
<keyword evidence="6 18" id="KW-0548">Nucleotidyltransferase</keyword>
<dbReference type="GO" id="GO:0071555">
    <property type="term" value="P:cell wall organization"/>
    <property type="evidence" value="ECO:0007669"/>
    <property type="project" value="UniProtKB-KW"/>
</dbReference>
<dbReference type="STRING" id="64971.SAMN05421831_103185"/>
<evidence type="ECO:0000259" key="19">
    <source>
        <dbReference type="Pfam" id="PF12804"/>
    </source>
</evidence>
<feature type="binding site" evidence="18">
    <location>
        <begin position="388"/>
        <end position="389"/>
    </location>
    <ligand>
        <name>acetyl-CoA</name>
        <dbReference type="ChEBI" id="CHEBI:57288"/>
    </ligand>
</feature>
<feature type="binding site" evidence="18">
    <location>
        <begin position="8"/>
        <end position="11"/>
    </location>
    <ligand>
        <name>UDP-N-acetyl-alpha-D-glucosamine</name>
        <dbReference type="ChEBI" id="CHEBI:57705"/>
    </ligand>
</feature>
<evidence type="ECO:0000256" key="1">
    <source>
        <dbReference type="ARBA" id="ARBA00004496"/>
    </source>
</evidence>
<feature type="binding site" evidence="18">
    <location>
        <position position="353"/>
    </location>
    <ligand>
        <name>UDP-N-acetyl-alpha-D-glucosamine</name>
        <dbReference type="ChEBI" id="CHEBI:57705"/>
    </ligand>
</feature>
<evidence type="ECO:0000256" key="6">
    <source>
        <dbReference type="ARBA" id="ARBA00022695"/>
    </source>
</evidence>
<comment type="function">
    <text evidence="17 18">Catalyzes the last two sequential reactions in the de novo biosynthetic pathway for UDP-N-acetylglucosamine (UDP-GlcNAc). The C-terminal domain catalyzes the transfer of acetyl group from acetyl coenzyme A to glucosamine-1-phosphate (GlcN-1-P) to produce N-acetylglucosamine-1-phosphate (GlcNAc-1-P), which is converted into UDP-GlcNAc by the transfer of uridine 5-monophosphate (from uridine 5-triphosphate), a reaction catalyzed by the N-terminal domain.</text>
</comment>
<comment type="catalytic activity">
    <reaction evidence="15 18">
        <text>alpha-D-glucosamine 1-phosphate + acetyl-CoA = N-acetyl-alpha-D-glucosamine 1-phosphate + CoA + H(+)</text>
        <dbReference type="Rhea" id="RHEA:13725"/>
        <dbReference type="ChEBI" id="CHEBI:15378"/>
        <dbReference type="ChEBI" id="CHEBI:57287"/>
        <dbReference type="ChEBI" id="CHEBI:57288"/>
        <dbReference type="ChEBI" id="CHEBI:57776"/>
        <dbReference type="ChEBI" id="CHEBI:58516"/>
        <dbReference type="EC" id="2.3.1.157"/>
    </reaction>
</comment>
<comment type="similarity">
    <text evidence="3 18">In the N-terminal section; belongs to the N-acetylglucosamine-1-phosphate uridyltransferase family.</text>
</comment>
<feature type="binding site" evidence="18">
    <location>
        <position position="425"/>
    </location>
    <ligand>
        <name>acetyl-CoA</name>
        <dbReference type="ChEBI" id="CHEBI:57288"/>
    </ligand>
</feature>
<evidence type="ECO:0000256" key="14">
    <source>
        <dbReference type="ARBA" id="ARBA00023316"/>
    </source>
</evidence>
<dbReference type="Pfam" id="PF12804">
    <property type="entry name" value="NTP_transf_3"/>
    <property type="match status" value="1"/>
</dbReference>
<dbReference type="InterPro" id="IPR018357">
    <property type="entry name" value="Hexapep_transf_CS"/>
</dbReference>
<dbReference type="GO" id="GO:0008360">
    <property type="term" value="P:regulation of cell shape"/>
    <property type="evidence" value="ECO:0007669"/>
    <property type="project" value="UniProtKB-KW"/>
</dbReference>
<evidence type="ECO:0000256" key="15">
    <source>
        <dbReference type="ARBA" id="ARBA00048247"/>
    </source>
</evidence>
<keyword evidence="10 18" id="KW-0133">Cell shape</keyword>
<keyword evidence="13 18" id="KW-0012">Acyltransferase</keyword>
<dbReference type="SUPFAM" id="SSF53448">
    <property type="entry name" value="Nucleotide-diphospho-sugar transferases"/>
    <property type="match status" value="1"/>
</dbReference>
<proteinExistence type="inferred from homology"/>
<keyword evidence="7 18" id="KW-0479">Metal-binding</keyword>
<feature type="region of interest" description="Pyrophosphorylase" evidence="18">
    <location>
        <begin position="1"/>
        <end position="231"/>
    </location>
</feature>
<dbReference type="GO" id="GO:0019134">
    <property type="term" value="F:glucosamine-1-phosphate N-acetyltransferase activity"/>
    <property type="evidence" value="ECO:0007669"/>
    <property type="project" value="UniProtKB-UniRule"/>
</dbReference>
<comment type="caution">
    <text evidence="18">Lacks conserved residue(s) required for the propagation of feature annotation.</text>
</comment>
<name>A0A1H6RKT6_9GAMM</name>
<dbReference type="GO" id="GO:0003977">
    <property type="term" value="F:UDP-N-acetylglucosamine diphosphorylase activity"/>
    <property type="evidence" value="ECO:0007669"/>
    <property type="project" value="UniProtKB-UniRule"/>
</dbReference>
<dbReference type="GO" id="GO:0000287">
    <property type="term" value="F:magnesium ion binding"/>
    <property type="evidence" value="ECO:0007669"/>
    <property type="project" value="UniProtKB-UniRule"/>
</dbReference>
<dbReference type="InterPro" id="IPR001451">
    <property type="entry name" value="Hexapep"/>
</dbReference>
<keyword evidence="5 18" id="KW-0808">Transferase</keyword>
<dbReference type="PANTHER" id="PTHR43584">
    <property type="entry name" value="NUCLEOTIDYL TRANSFERASE"/>
    <property type="match status" value="1"/>
</dbReference>
<keyword evidence="11 18" id="KW-0573">Peptidoglycan synthesis</keyword>
<organism evidence="20 21">
    <name type="scientific">Allopseudospirillum japonicum</name>
    <dbReference type="NCBI Taxonomy" id="64971"/>
    <lineage>
        <taxon>Bacteria</taxon>
        <taxon>Pseudomonadati</taxon>
        <taxon>Pseudomonadota</taxon>
        <taxon>Gammaproteobacteria</taxon>
        <taxon>Oceanospirillales</taxon>
        <taxon>Oceanospirillaceae</taxon>
        <taxon>Allopseudospirillum</taxon>
    </lineage>
</organism>
<dbReference type="InterPro" id="IPR050065">
    <property type="entry name" value="GlmU-like"/>
</dbReference>
<keyword evidence="12 18" id="KW-0511">Multifunctional enzyme</keyword>
<feature type="binding site" evidence="18">
    <location>
        <position position="368"/>
    </location>
    <ligand>
        <name>UDP-N-acetyl-alpha-D-glucosamine</name>
        <dbReference type="ChEBI" id="CHEBI:57705"/>
    </ligand>
</feature>
<dbReference type="PANTHER" id="PTHR43584:SF3">
    <property type="entry name" value="BIFUNCTIONAL PROTEIN GLMU"/>
    <property type="match status" value="1"/>
</dbReference>
<feature type="binding site" evidence="18">
    <location>
        <position position="382"/>
    </location>
    <ligand>
        <name>acetyl-CoA</name>
        <dbReference type="ChEBI" id="CHEBI:57288"/>
    </ligand>
</feature>
<comment type="pathway">
    <text evidence="18">Nucleotide-sugar biosynthesis; UDP-N-acetyl-alpha-D-glucosamine biosynthesis; N-acetyl-alpha-D-glucosamine 1-phosphate from alpha-D-glucosamine 6-phosphate (route II): step 2/2.</text>
</comment>
<dbReference type="RefSeq" id="WP_093308839.1">
    <property type="nucleotide sequence ID" value="NZ_FNYH01000003.1"/>
</dbReference>
<evidence type="ECO:0000256" key="11">
    <source>
        <dbReference type="ARBA" id="ARBA00022984"/>
    </source>
</evidence>
<dbReference type="Gene3D" id="3.90.550.10">
    <property type="entry name" value="Spore Coat Polysaccharide Biosynthesis Protein SpsA, Chain A"/>
    <property type="match status" value="1"/>
</dbReference>
<evidence type="ECO:0000256" key="13">
    <source>
        <dbReference type="ARBA" id="ARBA00023315"/>
    </source>
</evidence>
<feature type="binding site" evidence="18">
    <location>
        <position position="77"/>
    </location>
    <ligand>
        <name>UDP-N-acetyl-alpha-D-glucosamine</name>
        <dbReference type="ChEBI" id="CHEBI:57705"/>
    </ligand>
</feature>
<keyword evidence="8 18" id="KW-0677">Repeat</keyword>
<accession>A0A1H6RKT6</accession>
<evidence type="ECO:0000256" key="10">
    <source>
        <dbReference type="ARBA" id="ARBA00022960"/>
    </source>
</evidence>
<dbReference type="SUPFAM" id="SSF51161">
    <property type="entry name" value="Trimeric LpxA-like enzymes"/>
    <property type="match status" value="1"/>
</dbReference>
<evidence type="ECO:0000313" key="20">
    <source>
        <dbReference type="EMBL" id="SEI52420.1"/>
    </source>
</evidence>
<dbReference type="GO" id="GO:0005737">
    <property type="term" value="C:cytoplasm"/>
    <property type="evidence" value="ECO:0007669"/>
    <property type="project" value="UniProtKB-SubCell"/>
</dbReference>
<feature type="binding site" evidence="18">
    <location>
        <position position="141"/>
    </location>
    <ligand>
        <name>UDP-N-acetyl-alpha-D-glucosamine</name>
        <dbReference type="ChEBI" id="CHEBI:57705"/>
    </ligand>
</feature>